<evidence type="ECO:0000313" key="1">
    <source>
        <dbReference type="EMBL" id="MFD1181014.1"/>
    </source>
</evidence>
<dbReference type="Proteomes" id="UP001597211">
    <property type="component" value="Unassembled WGS sequence"/>
</dbReference>
<evidence type="ECO:0000313" key="2">
    <source>
        <dbReference type="Proteomes" id="UP001597211"/>
    </source>
</evidence>
<dbReference type="SUPFAM" id="SSF109854">
    <property type="entry name" value="DinB/YfiT-like putative metalloenzymes"/>
    <property type="match status" value="1"/>
</dbReference>
<keyword evidence="2" id="KW-1185">Reference proteome</keyword>
<accession>A0ABW3S8I4</accession>
<proteinExistence type="predicted"/>
<comment type="caution">
    <text evidence="1">The sequence shown here is derived from an EMBL/GenBank/DDBJ whole genome shotgun (WGS) entry which is preliminary data.</text>
</comment>
<organism evidence="1 2">
    <name type="scientific">Paenibacillus timonensis</name>
    <dbReference type="NCBI Taxonomy" id="225915"/>
    <lineage>
        <taxon>Bacteria</taxon>
        <taxon>Bacillati</taxon>
        <taxon>Bacillota</taxon>
        <taxon>Bacilli</taxon>
        <taxon>Bacillales</taxon>
        <taxon>Paenibacillaceae</taxon>
        <taxon>Paenibacillus</taxon>
    </lineage>
</organism>
<dbReference type="Gene3D" id="1.20.120.450">
    <property type="entry name" value="dinb family like domain"/>
    <property type="match status" value="1"/>
</dbReference>
<dbReference type="EMBL" id="JBHTKZ010000008">
    <property type="protein sequence ID" value="MFD1181014.1"/>
    <property type="molecule type" value="Genomic_DNA"/>
</dbReference>
<gene>
    <name evidence="1" type="ORF">ACFQ2Z_06565</name>
</gene>
<dbReference type="RefSeq" id="WP_270406824.1">
    <property type="nucleotide sequence ID" value="NZ_JAQDEO010000062.1"/>
</dbReference>
<dbReference type="InterPro" id="IPR034660">
    <property type="entry name" value="DinB/YfiT-like"/>
</dbReference>
<protein>
    <recommendedName>
        <fullName evidence="3">DinB-like domain-containing protein</fullName>
    </recommendedName>
</protein>
<sequence length="177" mass="20601">MGEDELGELFMRITLHRMTDLYRPKLREALSTISLEELWSEPYPSGNPVGSIVLHVTEHVARSSLRLHRHCDQLQPNFERFFPAGDQTPEQLIQLFEGELLSWKIFMLECLSDGTRMDPEQMHQLYHVVEHTGYHLGQIIDRVQASTGKKFSFAQNGLNEAYLRRQIEEGKLDEQIH</sequence>
<evidence type="ECO:0008006" key="3">
    <source>
        <dbReference type="Google" id="ProtNLM"/>
    </source>
</evidence>
<name>A0ABW3S8I4_9BACL</name>
<reference evidence="2" key="1">
    <citation type="journal article" date="2019" name="Int. J. Syst. Evol. Microbiol.">
        <title>The Global Catalogue of Microorganisms (GCM) 10K type strain sequencing project: providing services to taxonomists for standard genome sequencing and annotation.</title>
        <authorList>
            <consortium name="The Broad Institute Genomics Platform"/>
            <consortium name="The Broad Institute Genome Sequencing Center for Infectious Disease"/>
            <person name="Wu L."/>
            <person name="Ma J."/>
        </authorList>
    </citation>
    <scope>NUCLEOTIDE SEQUENCE [LARGE SCALE GENOMIC DNA]</scope>
    <source>
        <strain evidence="2">CCUG 48216</strain>
    </source>
</reference>